<name>A0A3G4ZY59_9VIRU</name>
<accession>A0A3G4ZY59</accession>
<gene>
    <name evidence="1" type="ORF">Faunusvirus64_1</name>
</gene>
<dbReference type="EMBL" id="MK072195">
    <property type="protein sequence ID" value="AYV79848.1"/>
    <property type="molecule type" value="Genomic_DNA"/>
</dbReference>
<sequence>MQTIEAHRNARRTEFIRLIKTRDETGCLLYIAKYDDFYDAVVDDDEEENMLQLACIYRLDRVAIALINKKCDLIYQDKFDITALMTASHYGLKNIVAHIIDNLTDITTRKTCYGKSEIMYLCGTKDEGNIIKMIDRGYDIYYKNDKYGSLFTEAIGYKLSKVIKKMIDIDTDFANQFNTQYSRSKYKIRSYFYNTIVKYINDKHDTYKHEIITTMNEASPTNALYQSFRNTYAVGLVDVICDFILLRK</sequence>
<dbReference type="InterPro" id="IPR036770">
    <property type="entry name" value="Ankyrin_rpt-contain_sf"/>
</dbReference>
<proteinExistence type="predicted"/>
<reference evidence="1" key="1">
    <citation type="submission" date="2018-10" db="EMBL/GenBank/DDBJ databases">
        <title>Hidden diversity of soil giant viruses.</title>
        <authorList>
            <person name="Schulz F."/>
            <person name="Alteio L."/>
            <person name="Goudeau D."/>
            <person name="Ryan E.M."/>
            <person name="Malmstrom R.R."/>
            <person name="Blanchard J."/>
            <person name="Woyke T."/>
        </authorList>
    </citation>
    <scope>NUCLEOTIDE SEQUENCE</scope>
    <source>
        <strain evidence="1">FNV1</strain>
    </source>
</reference>
<protein>
    <submittedName>
        <fullName evidence="1">Uncharacterized protein</fullName>
    </submittedName>
</protein>
<dbReference type="Gene3D" id="1.25.40.20">
    <property type="entry name" value="Ankyrin repeat-containing domain"/>
    <property type="match status" value="1"/>
</dbReference>
<organism evidence="1">
    <name type="scientific">Faunusvirus sp</name>
    <dbReference type="NCBI Taxonomy" id="2487766"/>
    <lineage>
        <taxon>Viruses</taxon>
        <taxon>Varidnaviria</taxon>
        <taxon>Bamfordvirae</taxon>
        <taxon>Nucleocytoviricota</taxon>
        <taxon>Megaviricetes</taxon>
        <taxon>Imitervirales</taxon>
        <taxon>Mimiviridae</taxon>
    </lineage>
</organism>
<evidence type="ECO:0000313" key="1">
    <source>
        <dbReference type="EMBL" id="AYV79848.1"/>
    </source>
</evidence>
<dbReference type="SUPFAM" id="SSF48403">
    <property type="entry name" value="Ankyrin repeat"/>
    <property type="match status" value="1"/>
</dbReference>